<evidence type="ECO:0000259" key="9">
    <source>
        <dbReference type="Pfam" id="PF00892"/>
    </source>
</evidence>
<dbReference type="GO" id="GO:0005886">
    <property type="term" value="C:plasma membrane"/>
    <property type="evidence" value="ECO:0007669"/>
    <property type="project" value="UniProtKB-SubCell"/>
</dbReference>
<evidence type="ECO:0000256" key="8">
    <source>
        <dbReference type="SAM" id="Phobius"/>
    </source>
</evidence>
<evidence type="ECO:0000256" key="6">
    <source>
        <dbReference type="ARBA" id="ARBA00022989"/>
    </source>
</evidence>
<feature type="transmembrane region" description="Helical" evidence="8">
    <location>
        <begin position="78"/>
        <end position="95"/>
    </location>
</feature>
<evidence type="ECO:0000313" key="12">
    <source>
        <dbReference type="Proteomes" id="UP000650616"/>
    </source>
</evidence>
<reference evidence="11 12" key="1">
    <citation type="submission" date="2015-08" db="EMBL/GenBank/DDBJ databases">
        <title>Comparative genomics of the Campylobacter concisus group.</title>
        <authorList>
            <person name="Yee E."/>
            <person name="Chapman M.H."/>
            <person name="Huynh S."/>
            <person name="Bono J.L."/>
            <person name="On S.L."/>
            <person name="St Leger J."/>
            <person name="Foster G."/>
            <person name="Parker C.T."/>
            <person name="Miller W.G."/>
        </authorList>
    </citation>
    <scope>NUCLEOTIDE SEQUENCE [LARGE SCALE GENOMIC DNA]</scope>
    <source>
        <strain evidence="11 12">RM9337</strain>
    </source>
</reference>
<proteinExistence type="inferred from homology"/>
<gene>
    <name evidence="11" type="primary">rarD</name>
    <name evidence="10" type="ORF">CCAL12919_00865</name>
    <name evidence="11" type="ORF">CCAL9337_01915</name>
</gene>
<keyword evidence="4" id="KW-1003">Cell membrane</keyword>
<keyword evidence="3" id="KW-0813">Transport</keyword>
<evidence type="ECO:0000256" key="7">
    <source>
        <dbReference type="ARBA" id="ARBA00023136"/>
    </source>
</evidence>
<sequence length="295" mass="33052">MDIKNQKAQGFFYAVSSFVAWGFFPIFFKLFDESVSAYEILAHRIIWSVFFMSIVLLFIKKLQNIKILLQNKSTRKALFLSGLLISANWGVYVYAVANDKILEASLGYFINPLMNIIFGFLVFKEKISKISAIAIFIVIFAIGVQIYALKALPVISLLLPITFALYGVVRKQIRVAALEGLFIETLLVLPFALGYVFYLSLISQNHFTNGTNTTIMIISGIATVVPLLAFNAATTRINLSTIGYIQYLSPTLSMLCGVFLFHEELGFYRGISFVLIWIALFLSGFGTMINTKSKS</sequence>
<keyword evidence="6 8" id="KW-1133">Transmembrane helix</keyword>
<accession>A0AAW3ZX79</accession>
<evidence type="ECO:0000313" key="10">
    <source>
        <dbReference type="EMBL" id="MBE2985687.1"/>
    </source>
</evidence>
<keyword evidence="5 8" id="KW-0812">Transmembrane</keyword>
<feature type="transmembrane region" description="Helical" evidence="8">
    <location>
        <begin position="101"/>
        <end position="123"/>
    </location>
</feature>
<feature type="transmembrane region" description="Helical" evidence="8">
    <location>
        <begin position="213"/>
        <end position="232"/>
    </location>
</feature>
<keyword evidence="12" id="KW-1185">Reference proteome</keyword>
<comment type="subcellular location">
    <subcellularLocation>
        <location evidence="1">Cell membrane</location>
        <topology evidence="1">Multi-pass membrane protein</topology>
    </subcellularLocation>
</comment>
<feature type="domain" description="EamA" evidence="9">
    <location>
        <begin position="157"/>
        <end position="283"/>
    </location>
</feature>
<feature type="transmembrane region" description="Helical" evidence="8">
    <location>
        <begin position="181"/>
        <end position="201"/>
    </location>
</feature>
<dbReference type="Proteomes" id="UP000650616">
    <property type="component" value="Unassembled WGS sequence"/>
</dbReference>
<feature type="transmembrane region" description="Helical" evidence="8">
    <location>
        <begin position="130"/>
        <end position="148"/>
    </location>
</feature>
<organism evidence="11 12">
    <name type="scientific">Campylobacter californiensis</name>
    <dbReference type="NCBI Taxonomy" id="1032243"/>
    <lineage>
        <taxon>Bacteria</taxon>
        <taxon>Pseudomonadati</taxon>
        <taxon>Campylobacterota</taxon>
        <taxon>Epsilonproteobacteria</taxon>
        <taxon>Campylobacterales</taxon>
        <taxon>Campylobacteraceae</taxon>
        <taxon>Campylobacter</taxon>
    </lineage>
</organism>
<dbReference type="SUPFAM" id="SSF103481">
    <property type="entry name" value="Multidrug resistance efflux transporter EmrE"/>
    <property type="match status" value="2"/>
</dbReference>
<reference evidence="10 13" key="2">
    <citation type="submission" date="2020-10" db="EMBL/GenBank/DDBJ databases">
        <title>Campylobacter californiensis sp. nov. isolated from cattle and feral swine in California.</title>
        <authorList>
            <person name="Miller W.G."/>
        </authorList>
    </citation>
    <scope>NUCLEOTIDE SEQUENCE [LARGE SCALE GENOMIC DNA]</scope>
    <source>
        <strain evidence="10 13">RM12919</strain>
    </source>
</reference>
<dbReference type="RefSeq" id="WP_170015410.1">
    <property type="nucleotide sequence ID" value="NZ_CP012545.1"/>
</dbReference>
<evidence type="ECO:0000256" key="5">
    <source>
        <dbReference type="ARBA" id="ARBA00022692"/>
    </source>
</evidence>
<dbReference type="EMBL" id="LIWG01000002">
    <property type="protein sequence ID" value="MBE3607485.1"/>
    <property type="molecule type" value="Genomic_DNA"/>
</dbReference>
<feature type="domain" description="EamA" evidence="9">
    <location>
        <begin position="10"/>
        <end position="143"/>
    </location>
</feature>
<dbReference type="EMBL" id="JADBHS010000001">
    <property type="protein sequence ID" value="MBE2985687.1"/>
    <property type="molecule type" value="Genomic_DNA"/>
</dbReference>
<feature type="transmembrane region" description="Helical" evidence="8">
    <location>
        <begin position="154"/>
        <end position="169"/>
    </location>
</feature>
<dbReference type="NCBIfam" id="TIGR00688">
    <property type="entry name" value="rarD"/>
    <property type="match status" value="1"/>
</dbReference>
<protein>
    <submittedName>
        <fullName evidence="11">EamA family transporter RarD</fullName>
    </submittedName>
</protein>
<comment type="similarity">
    <text evidence="2">Belongs to the EamA transporter family.</text>
</comment>
<dbReference type="AlphaFoldDB" id="A0AAW3ZX79"/>
<evidence type="ECO:0000256" key="3">
    <source>
        <dbReference type="ARBA" id="ARBA00022448"/>
    </source>
</evidence>
<evidence type="ECO:0000256" key="1">
    <source>
        <dbReference type="ARBA" id="ARBA00004651"/>
    </source>
</evidence>
<dbReference type="PANTHER" id="PTHR22911:SF137">
    <property type="entry name" value="SOLUTE CARRIER FAMILY 35 MEMBER G2-RELATED"/>
    <property type="match status" value="1"/>
</dbReference>
<evidence type="ECO:0000313" key="11">
    <source>
        <dbReference type="EMBL" id="MBE3607485.1"/>
    </source>
</evidence>
<evidence type="ECO:0000256" key="4">
    <source>
        <dbReference type="ARBA" id="ARBA00022475"/>
    </source>
</evidence>
<dbReference type="InterPro" id="IPR000620">
    <property type="entry name" value="EamA_dom"/>
</dbReference>
<dbReference type="Proteomes" id="UP001318760">
    <property type="component" value="Unassembled WGS sequence"/>
</dbReference>
<dbReference type="Pfam" id="PF00892">
    <property type="entry name" value="EamA"/>
    <property type="match status" value="2"/>
</dbReference>
<evidence type="ECO:0000313" key="13">
    <source>
        <dbReference type="Proteomes" id="UP001318760"/>
    </source>
</evidence>
<name>A0AAW3ZX79_9BACT</name>
<dbReference type="InterPro" id="IPR004626">
    <property type="entry name" value="RarD"/>
</dbReference>
<comment type="caution">
    <text evidence="11">The sequence shown here is derived from an EMBL/GenBank/DDBJ whole genome shotgun (WGS) entry which is preliminary data.</text>
</comment>
<keyword evidence="7 8" id="KW-0472">Membrane</keyword>
<feature type="transmembrane region" description="Helical" evidence="8">
    <location>
        <begin position="244"/>
        <end position="261"/>
    </location>
</feature>
<feature type="transmembrane region" description="Helical" evidence="8">
    <location>
        <begin position="267"/>
        <end position="289"/>
    </location>
</feature>
<evidence type="ECO:0000256" key="2">
    <source>
        <dbReference type="ARBA" id="ARBA00007362"/>
    </source>
</evidence>
<dbReference type="InterPro" id="IPR037185">
    <property type="entry name" value="EmrE-like"/>
</dbReference>
<dbReference type="PANTHER" id="PTHR22911">
    <property type="entry name" value="ACYL-MALONYL CONDENSING ENZYME-RELATED"/>
    <property type="match status" value="1"/>
</dbReference>
<feature type="transmembrane region" description="Helical" evidence="8">
    <location>
        <begin position="12"/>
        <end position="28"/>
    </location>
</feature>
<feature type="transmembrane region" description="Helical" evidence="8">
    <location>
        <begin position="40"/>
        <end position="58"/>
    </location>
</feature>